<accession>A0A0V0Y248</accession>
<reference evidence="1 2" key="1">
    <citation type="submission" date="2015-01" db="EMBL/GenBank/DDBJ databases">
        <title>Evolution of Trichinella species and genotypes.</title>
        <authorList>
            <person name="Korhonen P.K."/>
            <person name="Edoardo P."/>
            <person name="Giuseppe L.R."/>
            <person name="Gasser R.B."/>
        </authorList>
    </citation>
    <scope>NUCLEOTIDE SEQUENCE [LARGE SCALE GENOMIC DNA]</scope>
    <source>
        <strain evidence="1">ISS2496</strain>
    </source>
</reference>
<organism evidence="1 2">
    <name type="scientific">Trichinella patagoniensis</name>
    <dbReference type="NCBI Taxonomy" id="990121"/>
    <lineage>
        <taxon>Eukaryota</taxon>
        <taxon>Metazoa</taxon>
        <taxon>Ecdysozoa</taxon>
        <taxon>Nematoda</taxon>
        <taxon>Enoplea</taxon>
        <taxon>Dorylaimia</taxon>
        <taxon>Trichinellida</taxon>
        <taxon>Trichinellidae</taxon>
        <taxon>Trichinella</taxon>
    </lineage>
</organism>
<comment type="caution">
    <text evidence="1">The sequence shown here is derived from an EMBL/GenBank/DDBJ whole genome shotgun (WGS) entry which is preliminary data.</text>
</comment>
<dbReference type="Proteomes" id="UP000054783">
    <property type="component" value="Unassembled WGS sequence"/>
</dbReference>
<dbReference type="AlphaFoldDB" id="A0A0V0Y248"/>
<evidence type="ECO:0000313" key="2">
    <source>
        <dbReference type="Proteomes" id="UP000054783"/>
    </source>
</evidence>
<name>A0A0V0Y248_9BILA</name>
<dbReference type="EMBL" id="JYDQ01004493">
    <property type="protein sequence ID" value="KRX94323.1"/>
    <property type="molecule type" value="Genomic_DNA"/>
</dbReference>
<proteinExistence type="predicted"/>
<evidence type="ECO:0000313" key="1">
    <source>
        <dbReference type="EMBL" id="KRX94323.1"/>
    </source>
</evidence>
<keyword evidence="2" id="KW-1185">Reference proteome</keyword>
<gene>
    <name evidence="1" type="ORF">T12_13733</name>
</gene>
<protein>
    <submittedName>
        <fullName evidence="1">Uncharacterized protein</fullName>
    </submittedName>
</protein>
<sequence length="32" mass="3656">MAIRTNSNTNNNYNTTCVRYPKTSANFWTNTG</sequence>